<dbReference type="GO" id="GO:0042398">
    <property type="term" value="P:modified amino acid biosynthetic process"/>
    <property type="evidence" value="ECO:0007669"/>
    <property type="project" value="InterPro"/>
</dbReference>
<name>A0A1F6GV28_9PROT</name>
<dbReference type="PANTHER" id="PTHR36510">
    <property type="entry name" value="GLUTAMATE--CYSTEINE LIGASE 2-RELATED"/>
    <property type="match status" value="1"/>
</dbReference>
<organism evidence="1 2">
    <name type="scientific">Candidatus Lambdaproteobacteria bacterium RIFOXYD2_FULL_56_26</name>
    <dbReference type="NCBI Taxonomy" id="1817773"/>
    <lineage>
        <taxon>Bacteria</taxon>
        <taxon>Pseudomonadati</taxon>
        <taxon>Pseudomonadota</taxon>
        <taxon>Candidatus Lambdaproteobacteria</taxon>
    </lineage>
</organism>
<dbReference type="InterPro" id="IPR014746">
    <property type="entry name" value="Gln_synth/guanido_kin_cat_dom"/>
</dbReference>
<dbReference type="AlphaFoldDB" id="A0A1F6GV28"/>
<accession>A0A1F6GV28</accession>
<proteinExistence type="predicted"/>
<sequence>MVVGQEDLKVRPIADLVLTQLSGEITEEVSMGEVAWSNELVLHVLELKGDGPKADLKALELEFVKAVQAQNRLLAQQGAKLLPTAMHPLMEPLSETRLWPHGNRDIYQAYDRLFGCHGHGWSNLQSVHINLPFQGEREFHRLHQSIRLVLPLLPALAASSPLEEGRLTGWLDNRLEHYRNNQTKIPSLTGLVIPEEVSGVADYQEKILKRMYRDLAPYDQEGILCEEWVNSRGAIARFDRGAIEIRLLDSQECPAADLAMVALVVSLVQDLSERELPTGLTEQELLPILLATMQEGGEAWVDHPRYLEALGLPPQGVKAQKLWEQLFQGLLGRGYCLDPFAKTLEKMLSLGTLAHRITQAVGPDPGPGRILEVYHRLGQCLEENRLYEPFA</sequence>
<dbReference type="Proteomes" id="UP000177583">
    <property type="component" value="Unassembled WGS sequence"/>
</dbReference>
<dbReference type="PANTHER" id="PTHR36510:SF1">
    <property type="entry name" value="GLUTAMATE--CYSTEINE LIGASE 2-RELATED"/>
    <property type="match status" value="1"/>
</dbReference>
<comment type="caution">
    <text evidence="1">The sequence shown here is derived from an EMBL/GenBank/DDBJ whole genome shotgun (WGS) entry which is preliminary data.</text>
</comment>
<dbReference type="Gene3D" id="3.30.590.20">
    <property type="match status" value="1"/>
</dbReference>
<dbReference type="EMBL" id="MFNF01000027">
    <property type="protein sequence ID" value="OGH01948.1"/>
    <property type="molecule type" value="Genomic_DNA"/>
</dbReference>
<dbReference type="GO" id="GO:0004357">
    <property type="term" value="F:glutamate-cysteine ligase activity"/>
    <property type="evidence" value="ECO:0007669"/>
    <property type="project" value="InterPro"/>
</dbReference>
<evidence type="ECO:0008006" key="3">
    <source>
        <dbReference type="Google" id="ProtNLM"/>
    </source>
</evidence>
<evidence type="ECO:0000313" key="1">
    <source>
        <dbReference type="EMBL" id="OGH01948.1"/>
    </source>
</evidence>
<dbReference type="SUPFAM" id="SSF55931">
    <property type="entry name" value="Glutamine synthetase/guanido kinase"/>
    <property type="match status" value="1"/>
</dbReference>
<dbReference type="InterPro" id="IPR050141">
    <property type="entry name" value="GCL_type2/YbdK_subfam"/>
</dbReference>
<protein>
    <recommendedName>
        <fullName evidence="3">Glutamate--cysteine ligase</fullName>
    </recommendedName>
</protein>
<dbReference type="InterPro" id="IPR006336">
    <property type="entry name" value="GCS2"/>
</dbReference>
<dbReference type="Pfam" id="PF04107">
    <property type="entry name" value="GCS2"/>
    <property type="match status" value="1"/>
</dbReference>
<reference evidence="1 2" key="1">
    <citation type="journal article" date="2016" name="Nat. Commun.">
        <title>Thousands of microbial genomes shed light on interconnected biogeochemical processes in an aquifer system.</title>
        <authorList>
            <person name="Anantharaman K."/>
            <person name="Brown C.T."/>
            <person name="Hug L.A."/>
            <person name="Sharon I."/>
            <person name="Castelle C.J."/>
            <person name="Probst A.J."/>
            <person name="Thomas B.C."/>
            <person name="Singh A."/>
            <person name="Wilkins M.J."/>
            <person name="Karaoz U."/>
            <person name="Brodie E.L."/>
            <person name="Williams K.H."/>
            <person name="Hubbard S.S."/>
            <person name="Banfield J.F."/>
        </authorList>
    </citation>
    <scope>NUCLEOTIDE SEQUENCE [LARGE SCALE GENOMIC DNA]</scope>
</reference>
<evidence type="ECO:0000313" key="2">
    <source>
        <dbReference type="Proteomes" id="UP000177583"/>
    </source>
</evidence>
<gene>
    <name evidence="1" type="ORF">A2557_05005</name>
</gene>